<keyword evidence="2" id="KW-1185">Reference proteome</keyword>
<reference evidence="1" key="1">
    <citation type="submission" date="2022-12" db="EMBL/GenBank/DDBJ databases">
        <authorList>
            <person name="Deng Y."/>
            <person name="Zhang Y.-Q."/>
        </authorList>
    </citation>
    <scope>NUCLEOTIDE SEQUENCE</scope>
    <source>
        <strain evidence="1">CPCC 205372</strain>
    </source>
</reference>
<name>A0ABT4PS96_9MYCO</name>
<sequence>MSDPLVDHEINELAVVTQVPVDRIGYLAVLGADDLHILRKAVTIKLHERYSADYRRLGLMVRFMPKRIAARIGVKLLPPRILGRAAGPVFHSRTGRTLAKMSDIPPEVIAEAAPFMDPRTIGRVAAEIPTSSRELVNGIMDELIRRDDLATIDRLLLYMGDDADEPHGPAAATHDRM</sequence>
<organism evidence="1 2">
    <name type="scientific">Mycobacterium hippophais</name>
    <dbReference type="NCBI Taxonomy" id="3016340"/>
    <lineage>
        <taxon>Bacteria</taxon>
        <taxon>Bacillati</taxon>
        <taxon>Actinomycetota</taxon>
        <taxon>Actinomycetes</taxon>
        <taxon>Mycobacteriales</taxon>
        <taxon>Mycobacteriaceae</taxon>
        <taxon>Mycobacterium</taxon>
    </lineage>
</organism>
<evidence type="ECO:0000313" key="2">
    <source>
        <dbReference type="Proteomes" id="UP001142153"/>
    </source>
</evidence>
<comment type="caution">
    <text evidence="1">The sequence shown here is derived from an EMBL/GenBank/DDBJ whole genome shotgun (WGS) entry which is preliminary data.</text>
</comment>
<protein>
    <submittedName>
        <fullName evidence="1">Uncharacterized protein</fullName>
    </submittedName>
</protein>
<evidence type="ECO:0000313" key="1">
    <source>
        <dbReference type="EMBL" id="MCZ8379359.1"/>
    </source>
</evidence>
<accession>A0ABT4PS96</accession>
<gene>
    <name evidence="1" type="ORF">O6P37_10825</name>
</gene>
<dbReference type="EMBL" id="JAPZPY010000003">
    <property type="protein sequence ID" value="MCZ8379359.1"/>
    <property type="molecule type" value="Genomic_DNA"/>
</dbReference>
<proteinExistence type="predicted"/>
<dbReference type="RefSeq" id="WP_269894046.1">
    <property type="nucleotide sequence ID" value="NZ_JAPZPY010000003.1"/>
</dbReference>
<dbReference type="Proteomes" id="UP001142153">
    <property type="component" value="Unassembled WGS sequence"/>
</dbReference>